<evidence type="ECO:0000313" key="2">
    <source>
        <dbReference type="Proteomes" id="UP000655410"/>
    </source>
</evidence>
<evidence type="ECO:0000313" key="1">
    <source>
        <dbReference type="EMBL" id="GGO90484.1"/>
    </source>
</evidence>
<dbReference type="RefSeq" id="WP_188784103.1">
    <property type="nucleotide sequence ID" value="NZ_BMNI01000005.1"/>
</dbReference>
<sequence>MATGARSAHPTRQARRRAATYDEIVRAARTLLAHQQELTLRGVATAMGASPAGLYRYVANLDELRDLVAAAIDESLAADVRADLEHLPPFDATGRWLAAWTGLRRRALARPDEFRMLLARPRSGGAPVRELSDALLGRLLHALWQQHDLALPPVPPAAVSATANVVRADAEPWPEELSWLHARVCTSLHGVIALEVTGYVEPTLVRSSALYRSTMIDWLARLGQAGDFDRLMPVLDDELAR</sequence>
<evidence type="ECO:0008006" key="3">
    <source>
        <dbReference type="Google" id="ProtNLM"/>
    </source>
</evidence>
<organism evidence="1 2">
    <name type="scientific">Nocardioides phosphati</name>
    <dbReference type="NCBI Taxonomy" id="1867775"/>
    <lineage>
        <taxon>Bacteria</taxon>
        <taxon>Bacillati</taxon>
        <taxon>Actinomycetota</taxon>
        <taxon>Actinomycetes</taxon>
        <taxon>Propionibacteriales</taxon>
        <taxon>Nocardioidaceae</taxon>
        <taxon>Nocardioides</taxon>
    </lineage>
</organism>
<dbReference type="EMBL" id="BMNI01000005">
    <property type="protein sequence ID" value="GGO90484.1"/>
    <property type="molecule type" value="Genomic_DNA"/>
</dbReference>
<gene>
    <name evidence="1" type="ORF">GCM10011584_22360</name>
</gene>
<dbReference type="SUPFAM" id="SSF46689">
    <property type="entry name" value="Homeodomain-like"/>
    <property type="match status" value="1"/>
</dbReference>
<keyword evidence="2" id="KW-1185">Reference proteome</keyword>
<proteinExistence type="predicted"/>
<comment type="caution">
    <text evidence="1">The sequence shown here is derived from an EMBL/GenBank/DDBJ whole genome shotgun (WGS) entry which is preliminary data.</text>
</comment>
<dbReference type="Gene3D" id="1.10.357.10">
    <property type="entry name" value="Tetracycline Repressor, domain 2"/>
    <property type="match status" value="1"/>
</dbReference>
<dbReference type="SUPFAM" id="SSF48498">
    <property type="entry name" value="Tetracyclin repressor-like, C-terminal domain"/>
    <property type="match status" value="1"/>
</dbReference>
<dbReference type="InterPro" id="IPR009057">
    <property type="entry name" value="Homeodomain-like_sf"/>
</dbReference>
<reference evidence="2" key="1">
    <citation type="journal article" date="2019" name="Int. J. Syst. Evol. Microbiol.">
        <title>The Global Catalogue of Microorganisms (GCM) 10K type strain sequencing project: providing services to taxonomists for standard genome sequencing and annotation.</title>
        <authorList>
            <consortium name="The Broad Institute Genomics Platform"/>
            <consortium name="The Broad Institute Genome Sequencing Center for Infectious Disease"/>
            <person name="Wu L."/>
            <person name="Ma J."/>
        </authorList>
    </citation>
    <scope>NUCLEOTIDE SEQUENCE [LARGE SCALE GENOMIC DNA]</scope>
    <source>
        <strain evidence="2">CGMCC 4.7371</strain>
    </source>
</reference>
<accession>A0ABQ2NC75</accession>
<name>A0ABQ2NC75_9ACTN</name>
<protein>
    <recommendedName>
        <fullName evidence="3">TetR/AcrR family transcriptional regulator</fullName>
    </recommendedName>
</protein>
<dbReference type="Proteomes" id="UP000655410">
    <property type="component" value="Unassembled WGS sequence"/>
</dbReference>
<dbReference type="InterPro" id="IPR036271">
    <property type="entry name" value="Tet_transcr_reg_TetR-rel_C_sf"/>
</dbReference>